<evidence type="ECO:0000256" key="4">
    <source>
        <dbReference type="ARBA" id="ARBA00022801"/>
    </source>
</evidence>
<keyword evidence="7 10" id="KW-0456">Lyase</keyword>
<evidence type="ECO:0000313" key="12">
    <source>
        <dbReference type="EMBL" id="MDO1445134.1"/>
    </source>
</evidence>
<dbReference type="Pfam" id="PF00117">
    <property type="entry name" value="GATase"/>
    <property type="match status" value="1"/>
</dbReference>
<comment type="subcellular location">
    <subcellularLocation>
        <location evidence="10">Cytoplasm</location>
    </subcellularLocation>
</comment>
<dbReference type="PANTHER" id="PTHR42701:SF1">
    <property type="entry name" value="IMIDAZOLE GLYCEROL PHOSPHATE SYNTHASE SUBUNIT HISH"/>
    <property type="match status" value="1"/>
</dbReference>
<feature type="active site" evidence="10">
    <location>
        <position position="185"/>
    </location>
</feature>
<comment type="catalytic activity">
    <reaction evidence="9 10">
        <text>L-glutamine + H2O = L-glutamate + NH4(+)</text>
        <dbReference type="Rhea" id="RHEA:15889"/>
        <dbReference type="ChEBI" id="CHEBI:15377"/>
        <dbReference type="ChEBI" id="CHEBI:28938"/>
        <dbReference type="ChEBI" id="CHEBI:29985"/>
        <dbReference type="ChEBI" id="CHEBI:58359"/>
        <dbReference type="EC" id="3.5.1.2"/>
    </reaction>
</comment>
<evidence type="ECO:0000256" key="8">
    <source>
        <dbReference type="ARBA" id="ARBA00047838"/>
    </source>
</evidence>
<evidence type="ECO:0000256" key="10">
    <source>
        <dbReference type="HAMAP-Rule" id="MF_00278"/>
    </source>
</evidence>
<keyword evidence="3 10" id="KW-0028">Amino-acid biosynthesis</keyword>
<dbReference type="EC" id="3.5.1.2" evidence="10"/>
<dbReference type="EC" id="4.3.2.10" evidence="10"/>
<dbReference type="GO" id="GO:0016829">
    <property type="term" value="F:lyase activity"/>
    <property type="evidence" value="ECO:0007669"/>
    <property type="project" value="UniProtKB-KW"/>
</dbReference>
<evidence type="ECO:0000256" key="1">
    <source>
        <dbReference type="ARBA" id="ARBA00005091"/>
    </source>
</evidence>
<evidence type="ECO:0000256" key="6">
    <source>
        <dbReference type="ARBA" id="ARBA00023102"/>
    </source>
</evidence>
<keyword evidence="6 10" id="KW-0368">Histidine biosynthesis</keyword>
<evidence type="ECO:0000256" key="3">
    <source>
        <dbReference type="ARBA" id="ARBA00022605"/>
    </source>
</evidence>
<evidence type="ECO:0000256" key="9">
    <source>
        <dbReference type="ARBA" id="ARBA00049534"/>
    </source>
</evidence>
<keyword evidence="4 10" id="KW-0378">Hydrolase</keyword>
<comment type="pathway">
    <text evidence="1 10">Amino-acid biosynthesis; L-histidine biosynthesis; L-histidine from 5-phospho-alpha-D-ribose 1-diphosphate: step 5/9.</text>
</comment>
<comment type="function">
    <text evidence="10">IGPS catalyzes the conversion of PRFAR and glutamine to IGP, AICAR and glutamate. The HisH subunit catalyzes the hydrolysis of glutamine to glutamate and ammonia as part of the synthesis of IGP and AICAR. The resulting ammonia molecule is channeled to the active site of HisF.</text>
</comment>
<organism evidence="12 13">
    <name type="scientific">Rhodocytophaga aerolata</name>
    <dbReference type="NCBI Taxonomy" id="455078"/>
    <lineage>
        <taxon>Bacteria</taxon>
        <taxon>Pseudomonadati</taxon>
        <taxon>Bacteroidota</taxon>
        <taxon>Cytophagia</taxon>
        <taxon>Cytophagales</taxon>
        <taxon>Rhodocytophagaceae</taxon>
        <taxon>Rhodocytophaga</taxon>
    </lineage>
</organism>
<evidence type="ECO:0000259" key="11">
    <source>
        <dbReference type="Pfam" id="PF00117"/>
    </source>
</evidence>
<proteinExistence type="inferred from homology"/>
<protein>
    <recommendedName>
        <fullName evidence="10">Imidazole glycerol phosphate synthase subunit HisH</fullName>
        <ecNumber evidence="10">4.3.2.10</ecNumber>
    </recommendedName>
    <alternativeName>
        <fullName evidence="10">IGP synthase glutaminase subunit</fullName>
        <ecNumber evidence="10">3.5.1.2</ecNumber>
    </alternativeName>
    <alternativeName>
        <fullName evidence="10">IGP synthase subunit HisH</fullName>
    </alternativeName>
    <alternativeName>
        <fullName evidence="10">ImGP synthase subunit HisH</fullName>
        <shortName evidence="10">IGPS subunit HisH</shortName>
    </alternativeName>
</protein>
<dbReference type="HAMAP" id="MF_00278">
    <property type="entry name" value="HisH"/>
    <property type="match status" value="1"/>
</dbReference>
<dbReference type="Gene3D" id="3.40.50.880">
    <property type="match status" value="1"/>
</dbReference>
<name>A0ABT8R164_9BACT</name>
<gene>
    <name evidence="10 12" type="primary">hisH</name>
    <name evidence="12" type="ORF">Q0590_02675</name>
</gene>
<feature type="active site" evidence="10">
    <location>
        <position position="187"/>
    </location>
</feature>
<dbReference type="NCBIfam" id="TIGR01855">
    <property type="entry name" value="IMP_synth_hisH"/>
    <property type="match status" value="1"/>
</dbReference>
<dbReference type="PIRSF" id="PIRSF000495">
    <property type="entry name" value="Amidotransf_hisH"/>
    <property type="match status" value="1"/>
</dbReference>
<accession>A0ABT8R164</accession>
<evidence type="ECO:0000313" key="13">
    <source>
        <dbReference type="Proteomes" id="UP001168528"/>
    </source>
</evidence>
<dbReference type="InterPro" id="IPR010139">
    <property type="entry name" value="Imidazole-glycPsynth_HisH"/>
</dbReference>
<dbReference type="RefSeq" id="WP_302035928.1">
    <property type="nucleotide sequence ID" value="NZ_JAUKPO010000001.1"/>
</dbReference>
<sequence length="204" mass="22811">MVGIIDYGMGNLLSVFKAFEFIGADVEVFNDPSQMHRYSHLVLPGVGAFRDCIINLKEKGFVEPLNENVLAKQIPILGICLGMQVMAAKGYENGNFNGLGWFDAEVTRLTPDQPSYRVPHVGWTEINSSKNSPLFKGIPANADFYFVHSYYAKCADPSQVAATFEYGGNFTASIHRDNIFGTQFHPEKSQEYGLRILENFIKIE</sequence>
<dbReference type="InterPro" id="IPR017926">
    <property type="entry name" value="GATASE"/>
</dbReference>
<keyword evidence="5 10" id="KW-0315">Glutamine amidotransferase</keyword>
<reference evidence="12" key="1">
    <citation type="submission" date="2023-07" db="EMBL/GenBank/DDBJ databases">
        <title>The genome sequence of Rhodocytophaga aerolata KACC 12507.</title>
        <authorList>
            <person name="Zhang X."/>
        </authorList>
    </citation>
    <scope>NUCLEOTIDE SEQUENCE</scope>
    <source>
        <strain evidence="12">KACC 12507</strain>
    </source>
</reference>
<dbReference type="SUPFAM" id="SSF52317">
    <property type="entry name" value="Class I glutamine amidotransferase-like"/>
    <property type="match status" value="1"/>
</dbReference>
<dbReference type="PROSITE" id="PS51273">
    <property type="entry name" value="GATASE_TYPE_1"/>
    <property type="match status" value="1"/>
</dbReference>
<dbReference type="PANTHER" id="PTHR42701">
    <property type="entry name" value="IMIDAZOLE GLYCEROL PHOSPHATE SYNTHASE SUBUNIT HISH"/>
    <property type="match status" value="1"/>
</dbReference>
<keyword evidence="13" id="KW-1185">Reference proteome</keyword>
<dbReference type="Proteomes" id="UP001168528">
    <property type="component" value="Unassembled WGS sequence"/>
</dbReference>
<evidence type="ECO:0000256" key="5">
    <source>
        <dbReference type="ARBA" id="ARBA00022962"/>
    </source>
</evidence>
<feature type="active site" description="Nucleophile" evidence="10">
    <location>
        <position position="80"/>
    </location>
</feature>
<dbReference type="CDD" id="cd01748">
    <property type="entry name" value="GATase1_IGP_Synthase"/>
    <property type="match status" value="1"/>
</dbReference>
<comment type="caution">
    <text evidence="12">The sequence shown here is derived from an EMBL/GenBank/DDBJ whole genome shotgun (WGS) entry which is preliminary data.</text>
</comment>
<dbReference type="InterPro" id="IPR029062">
    <property type="entry name" value="Class_I_gatase-like"/>
</dbReference>
<keyword evidence="10" id="KW-0963">Cytoplasm</keyword>
<evidence type="ECO:0000256" key="2">
    <source>
        <dbReference type="ARBA" id="ARBA00011152"/>
    </source>
</evidence>
<feature type="domain" description="Glutamine amidotransferase" evidence="11">
    <location>
        <begin position="4"/>
        <end position="201"/>
    </location>
</feature>
<evidence type="ECO:0000256" key="7">
    <source>
        <dbReference type="ARBA" id="ARBA00023239"/>
    </source>
</evidence>
<comment type="subunit">
    <text evidence="2 10">Heterodimer of HisH and HisF.</text>
</comment>
<comment type="catalytic activity">
    <reaction evidence="8 10">
        <text>5-[(5-phospho-1-deoxy-D-ribulos-1-ylimino)methylamino]-1-(5-phospho-beta-D-ribosyl)imidazole-4-carboxamide + L-glutamine = D-erythro-1-(imidazol-4-yl)glycerol 3-phosphate + 5-amino-1-(5-phospho-beta-D-ribosyl)imidazole-4-carboxamide + L-glutamate + H(+)</text>
        <dbReference type="Rhea" id="RHEA:24793"/>
        <dbReference type="ChEBI" id="CHEBI:15378"/>
        <dbReference type="ChEBI" id="CHEBI:29985"/>
        <dbReference type="ChEBI" id="CHEBI:58278"/>
        <dbReference type="ChEBI" id="CHEBI:58359"/>
        <dbReference type="ChEBI" id="CHEBI:58475"/>
        <dbReference type="ChEBI" id="CHEBI:58525"/>
        <dbReference type="EC" id="4.3.2.10"/>
    </reaction>
</comment>
<dbReference type="EMBL" id="JAUKPO010000001">
    <property type="protein sequence ID" value="MDO1445134.1"/>
    <property type="molecule type" value="Genomic_DNA"/>
</dbReference>